<organism evidence="1 2">
    <name type="scientific">Choristoneura fumiferana</name>
    <name type="common">Spruce budworm moth</name>
    <name type="synonym">Archips fumiferana</name>
    <dbReference type="NCBI Taxonomy" id="7141"/>
    <lineage>
        <taxon>Eukaryota</taxon>
        <taxon>Metazoa</taxon>
        <taxon>Ecdysozoa</taxon>
        <taxon>Arthropoda</taxon>
        <taxon>Hexapoda</taxon>
        <taxon>Insecta</taxon>
        <taxon>Pterygota</taxon>
        <taxon>Neoptera</taxon>
        <taxon>Endopterygota</taxon>
        <taxon>Lepidoptera</taxon>
        <taxon>Glossata</taxon>
        <taxon>Ditrysia</taxon>
        <taxon>Tortricoidea</taxon>
        <taxon>Tortricidae</taxon>
        <taxon>Tortricinae</taxon>
        <taxon>Choristoneura</taxon>
    </lineage>
</organism>
<reference evidence="1 2" key="1">
    <citation type="journal article" date="2022" name="Genome Biol. Evol.">
        <title>The Spruce Budworm Genome: Reconstructing the Evolutionary History of Antifreeze Proteins.</title>
        <authorList>
            <person name="Beliveau C."/>
            <person name="Gagne P."/>
            <person name="Picq S."/>
            <person name="Vernygora O."/>
            <person name="Keeling C.I."/>
            <person name="Pinkney K."/>
            <person name="Doucet D."/>
            <person name="Wen F."/>
            <person name="Johnston J.S."/>
            <person name="Maaroufi H."/>
            <person name="Boyle B."/>
            <person name="Laroche J."/>
            <person name="Dewar K."/>
            <person name="Juretic N."/>
            <person name="Blackburn G."/>
            <person name="Nisole A."/>
            <person name="Brunet B."/>
            <person name="Brandao M."/>
            <person name="Lumley L."/>
            <person name="Duan J."/>
            <person name="Quan G."/>
            <person name="Lucarotti C.J."/>
            <person name="Roe A.D."/>
            <person name="Sperling F.A.H."/>
            <person name="Levesque R.C."/>
            <person name="Cusson M."/>
        </authorList>
    </citation>
    <scope>NUCLEOTIDE SEQUENCE [LARGE SCALE GENOMIC DNA]</scope>
    <source>
        <strain evidence="1">Glfc:IPQL:Cfum</strain>
    </source>
</reference>
<gene>
    <name evidence="1" type="ORF">MSG28_015904</name>
</gene>
<dbReference type="EMBL" id="CM046130">
    <property type="protein sequence ID" value="KAI8431370.1"/>
    <property type="molecule type" value="Genomic_DNA"/>
</dbReference>
<proteinExistence type="predicted"/>
<sequence>MQVASKGKLSEIEDLISKMTLEVCCTAVLPELGLRWGNVSSALRSSRLPMTPASAARVLRRHIARSLPAEEYDDLLSRLRLKLVATQQRVWHLISLSEPVEEHPGAPARVHARVRQALREAKKPKDMTAVVESVNMGDLVYFSVQLVSARRQGAALFAAAAPGRPVALLSSLQPRSLVKAVVEGLGYKAYEDENLHGRDIPSLLRIHDRKWNEDNIQLLNGIPEYKPTPVITDNGIDFTNKTYNEEYVEKLLGPNPPLLTDLKIQSSPAFFDPARMKKDINVTIDLKSEDVAKTLKEWVKKGALAPNSPLIQIFHEMQSNSISYQAEE</sequence>
<comment type="caution">
    <text evidence="1">The sequence shown here is derived from an EMBL/GenBank/DDBJ whole genome shotgun (WGS) entry which is preliminary data.</text>
</comment>
<name>A0ACC0K4R5_CHOFU</name>
<evidence type="ECO:0000313" key="2">
    <source>
        <dbReference type="Proteomes" id="UP001064048"/>
    </source>
</evidence>
<protein>
    <submittedName>
        <fullName evidence="1">Uncharacterized protein</fullName>
    </submittedName>
</protein>
<accession>A0ACC0K4R5</accession>
<keyword evidence="2" id="KW-1185">Reference proteome</keyword>
<evidence type="ECO:0000313" key="1">
    <source>
        <dbReference type="EMBL" id="KAI8431370.1"/>
    </source>
</evidence>
<dbReference type="Proteomes" id="UP001064048">
    <property type="component" value="Chromosome 30"/>
</dbReference>